<evidence type="ECO:0000259" key="1">
    <source>
        <dbReference type="Pfam" id="PF04773"/>
    </source>
</evidence>
<feature type="domain" description="FecR protein" evidence="1">
    <location>
        <begin position="103"/>
        <end position="197"/>
    </location>
</feature>
<dbReference type="InterPro" id="IPR012373">
    <property type="entry name" value="Ferrdict_sens_TM"/>
</dbReference>
<dbReference type="PANTHER" id="PTHR30273">
    <property type="entry name" value="PERIPLASMIC SIGNAL SENSOR AND SIGMA FACTOR ACTIVATOR FECR-RELATED"/>
    <property type="match status" value="1"/>
</dbReference>
<dbReference type="PIRSF" id="PIRSF018266">
    <property type="entry name" value="FecR"/>
    <property type="match status" value="1"/>
</dbReference>
<sequence>MDIYKLKKILSRYLKGQSNETESALVEAWYRSYDAEEKPLDNSEAIALRNSIKSRIDADTLKPRIISTRAFRIAATLAIFSVVGLSTWKFSHRKANNEAYTIVITGTKGLKELKLPDGSTVWLNAASRIKIPEAFTGPRREVVLEEGEAFFDIKHDAEHPFIVHSAPVNVQVLGTSFNVRAYKALQTISVAVATGKVGITGKSKTLAMLLPGQQLSFNTLTGEIAQSNVNTDFSQSWKKGYTYLNQASFNELALVVKNIYGLSLKPANKKIANYRFSMRLVHNMQSKQILDLISQLHHTHYRKEGTDIILY</sequence>
<evidence type="ECO:0000313" key="4">
    <source>
        <dbReference type="Proteomes" id="UP000606600"/>
    </source>
</evidence>
<keyword evidence="4" id="KW-1185">Reference proteome</keyword>
<dbReference type="Gene3D" id="2.60.120.1440">
    <property type="match status" value="1"/>
</dbReference>
<dbReference type="Pfam" id="PF16344">
    <property type="entry name" value="FecR_C"/>
    <property type="match status" value="1"/>
</dbReference>
<protein>
    <submittedName>
        <fullName evidence="3">FecR family protein</fullName>
    </submittedName>
</protein>
<dbReference type="PANTHER" id="PTHR30273:SF2">
    <property type="entry name" value="PROTEIN FECR"/>
    <property type="match status" value="1"/>
</dbReference>
<accession>A0ABR7WK72</accession>
<name>A0ABR7WK72_9SPHI</name>
<dbReference type="Gene3D" id="3.55.50.30">
    <property type="match status" value="1"/>
</dbReference>
<dbReference type="Proteomes" id="UP000606600">
    <property type="component" value="Unassembled WGS sequence"/>
</dbReference>
<dbReference type="EMBL" id="JACWMY010000001">
    <property type="protein sequence ID" value="MBD1362705.1"/>
    <property type="molecule type" value="Genomic_DNA"/>
</dbReference>
<reference evidence="3 4" key="1">
    <citation type="submission" date="2020-09" db="EMBL/GenBank/DDBJ databases">
        <title>Novel species of Mucilaginibacter isolated from a glacier on the Tibetan Plateau.</title>
        <authorList>
            <person name="Liu Q."/>
            <person name="Xin Y.-H."/>
        </authorList>
    </citation>
    <scope>NUCLEOTIDE SEQUENCE [LARGE SCALE GENOMIC DNA]</scope>
    <source>
        <strain evidence="3 4">ZT4R22</strain>
    </source>
</reference>
<proteinExistence type="predicted"/>
<comment type="caution">
    <text evidence="3">The sequence shown here is derived from an EMBL/GenBank/DDBJ whole genome shotgun (WGS) entry which is preliminary data.</text>
</comment>
<dbReference type="InterPro" id="IPR032508">
    <property type="entry name" value="FecR_C"/>
</dbReference>
<evidence type="ECO:0000313" key="3">
    <source>
        <dbReference type="EMBL" id="MBD1362705.1"/>
    </source>
</evidence>
<dbReference type="InterPro" id="IPR006860">
    <property type="entry name" value="FecR"/>
</dbReference>
<evidence type="ECO:0000259" key="2">
    <source>
        <dbReference type="Pfam" id="PF16344"/>
    </source>
</evidence>
<organism evidence="3 4">
    <name type="scientific">Mucilaginibacter pankratovii</name>
    <dbReference type="NCBI Taxonomy" id="2772110"/>
    <lineage>
        <taxon>Bacteria</taxon>
        <taxon>Pseudomonadati</taxon>
        <taxon>Bacteroidota</taxon>
        <taxon>Sphingobacteriia</taxon>
        <taxon>Sphingobacteriales</taxon>
        <taxon>Sphingobacteriaceae</taxon>
        <taxon>Mucilaginibacter</taxon>
    </lineage>
</organism>
<dbReference type="Pfam" id="PF04773">
    <property type="entry name" value="FecR"/>
    <property type="match status" value="1"/>
</dbReference>
<dbReference type="RefSeq" id="WP_191187370.1">
    <property type="nucleotide sequence ID" value="NZ_JACWMY010000001.1"/>
</dbReference>
<feature type="domain" description="Protein FecR C-terminal" evidence="2">
    <location>
        <begin position="243"/>
        <end position="310"/>
    </location>
</feature>
<gene>
    <name evidence="3" type="ORF">IDJ77_02685</name>
</gene>